<protein>
    <recommendedName>
        <fullName evidence="2">DUF6824 domain-containing protein</fullName>
    </recommendedName>
</protein>
<dbReference type="InterPro" id="IPR049227">
    <property type="entry name" value="DUF6824"/>
</dbReference>
<dbReference type="OrthoDB" id="56728at2759"/>
<sequence>MNTDSYPMNNIVAPGEHDCLSGRGGHTIHWSGNIKFRNLVEQHRERYHAASRVQKGKVVAEVVQIWRKMTPPGRFLTLTDPKLGDASAWHDIGDKSAQKKTAKRLREGHTSTMTTAPSASATVVSSDDFSSDSSISSHSTSSNKRSIRRVSNESMERAAKRVRLEMNAEEEQVPMMNLLLEDQVTEDDFELLDVSTEDFKNLDSLFEETTNDNNNNNNTVKQQPVVSKANSMDNFQDSLFSLTLPTAAAKVNSASFGSPLLHEIAVSIPSAADLTEYSLFD</sequence>
<dbReference type="Proteomes" id="UP001153069">
    <property type="component" value="Unassembled WGS sequence"/>
</dbReference>
<evidence type="ECO:0000259" key="2">
    <source>
        <dbReference type="Pfam" id="PF20710"/>
    </source>
</evidence>
<accession>A0A9N8DW06</accession>
<reference evidence="3" key="1">
    <citation type="submission" date="2020-06" db="EMBL/GenBank/DDBJ databases">
        <authorList>
            <consortium name="Plant Systems Biology data submission"/>
        </authorList>
    </citation>
    <scope>NUCLEOTIDE SEQUENCE</scope>
    <source>
        <strain evidence="3">D6</strain>
    </source>
</reference>
<feature type="compositionally biased region" description="Low complexity" evidence="1">
    <location>
        <begin position="110"/>
        <end position="142"/>
    </location>
</feature>
<keyword evidence="4" id="KW-1185">Reference proteome</keyword>
<evidence type="ECO:0000313" key="4">
    <source>
        <dbReference type="Proteomes" id="UP001153069"/>
    </source>
</evidence>
<feature type="region of interest" description="Disordered" evidence="1">
    <location>
        <begin position="89"/>
        <end position="154"/>
    </location>
</feature>
<proteinExistence type="predicted"/>
<organism evidence="3 4">
    <name type="scientific">Seminavis robusta</name>
    <dbReference type="NCBI Taxonomy" id="568900"/>
    <lineage>
        <taxon>Eukaryota</taxon>
        <taxon>Sar</taxon>
        <taxon>Stramenopiles</taxon>
        <taxon>Ochrophyta</taxon>
        <taxon>Bacillariophyta</taxon>
        <taxon>Bacillariophyceae</taxon>
        <taxon>Bacillariophycidae</taxon>
        <taxon>Naviculales</taxon>
        <taxon>Naviculaceae</taxon>
        <taxon>Seminavis</taxon>
    </lineage>
</organism>
<evidence type="ECO:0000256" key="1">
    <source>
        <dbReference type="SAM" id="MobiDB-lite"/>
    </source>
</evidence>
<evidence type="ECO:0000313" key="3">
    <source>
        <dbReference type="EMBL" id="CAB9508169.1"/>
    </source>
</evidence>
<feature type="domain" description="DUF6824" evidence="2">
    <location>
        <begin position="18"/>
        <end position="107"/>
    </location>
</feature>
<name>A0A9N8DW06_9STRA</name>
<gene>
    <name evidence="3" type="ORF">SEMRO_336_G120300.1</name>
</gene>
<dbReference type="AlphaFoldDB" id="A0A9N8DW06"/>
<dbReference type="Pfam" id="PF20710">
    <property type="entry name" value="DUF6824"/>
    <property type="match status" value="1"/>
</dbReference>
<comment type="caution">
    <text evidence="3">The sequence shown here is derived from an EMBL/GenBank/DDBJ whole genome shotgun (WGS) entry which is preliminary data.</text>
</comment>
<dbReference type="EMBL" id="CAICTM010000335">
    <property type="protein sequence ID" value="CAB9508169.1"/>
    <property type="molecule type" value="Genomic_DNA"/>
</dbReference>